<evidence type="ECO:0000259" key="7">
    <source>
        <dbReference type="PROSITE" id="PS51085"/>
    </source>
</evidence>
<name>A0A932HY47_UNCTE</name>
<dbReference type="InterPro" id="IPR012675">
    <property type="entry name" value="Beta-grasp_dom_sf"/>
</dbReference>
<keyword evidence="5" id="KW-0411">Iron-sulfur</keyword>
<evidence type="ECO:0000256" key="6">
    <source>
        <dbReference type="ARBA" id="ARBA00034078"/>
    </source>
</evidence>
<dbReference type="SUPFAM" id="SSF54292">
    <property type="entry name" value="2Fe-2S ferredoxin-like"/>
    <property type="match status" value="1"/>
</dbReference>
<sequence length="99" mass="10908">MPTVRIENHGVEYEAEKGWNLLECDLVREIDHPHDCGGNCACSTCKVVVVSGGDSLSAQGEDERDTLDAYGWDPDAYRLACQCVIEKDGPIVIRMPDPE</sequence>
<keyword evidence="3" id="KW-0479">Metal-binding</keyword>
<proteinExistence type="inferred from homology"/>
<evidence type="ECO:0000313" key="9">
    <source>
        <dbReference type="Proteomes" id="UP000782312"/>
    </source>
</evidence>
<organism evidence="8 9">
    <name type="scientific">Tectimicrobiota bacterium</name>
    <dbReference type="NCBI Taxonomy" id="2528274"/>
    <lineage>
        <taxon>Bacteria</taxon>
        <taxon>Pseudomonadati</taxon>
        <taxon>Nitrospinota/Tectimicrobiota group</taxon>
        <taxon>Candidatus Tectimicrobiota</taxon>
    </lineage>
</organism>
<keyword evidence="4" id="KW-0408">Iron</keyword>
<dbReference type="InterPro" id="IPR001055">
    <property type="entry name" value="Adrenodoxin-like"/>
</dbReference>
<evidence type="ECO:0000313" key="8">
    <source>
        <dbReference type="EMBL" id="MBI3127859.1"/>
    </source>
</evidence>
<comment type="similarity">
    <text evidence="1">Belongs to the adrenodoxin/putidaredoxin family.</text>
</comment>
<dbReference type="Gene3D" id="3.10.20.30">
    <property type="match status" value="1"/>
</dbReference>
<dbReference type="GO" id="GO:0009055">
    <property type="term" value="F:electron transfer activity"/>
    <property type="evidence" value="ECO:0007669"/>
    <property type="project" value="TreeGrafter"/>
</dbReference>
<dbReference type="PANTHER" id="PTHR23426:SF65">
    <property type="entry name" value="FERREDOXIN-2, MITOCHONDRIAL"/>
    <property type="match status" value="1"/>
</dbReference>
<dbReference type="AlphaFoldDB" id="A0A932HY47"/>
<keyword evidence="2" id="KW-0001">2Fe-2S</keyword>
<protein>
    <submittedName>
        <fullName evidence="8">(2Fe-2S)-binding protein</fullName>
    </submittedName>
</protein>
<dbReference type="GO" id="GO:0046872">
    <property type="term" value="F:metal ion binding"/>
    <property type="evidence" value="ECO:0007669"/>
    <property type="project" value="UniProtKB-KW"/>
</dbReference>
<dbReference type="CDD" id="cd00207">
    <property type="entry name" value="fer2"/>
    <property type="match status" value="1"/>
</dbReference>
<dbReference type="InterPro" id="IPR001041">
    <property type="entry name" value="2Fe-2S_ferredoxin-type"/>
</dbReference>
<dbReference type="GO" id="GO:0140647">
    <property type="term" value="P:P450-containing electron transport chain"/>
    <property type="evidence" value="ECO:0007669"/>
    <property type="project" value="InterPro"/>
</dbReference>
<dbReference type="PANTHER" id="PTHR23426">
    <property type="entry name" value="FERREDOXIN/ADRENODOXIN"/>
    <property type="match status" value="1"/>
</dbReference>
<dbReference type="InterPro" id="IPR036010">
    <property type="entry name" value="2Fe-2S_ferredoxin-like_sf"/>
</dbReference>
<feature type="domain" description="2Fe-2S ferredoxin-type" evidence="7">
    <location>
        <begin position="2"/>
        <end position="99"/>
    </location>
</feature>
<evidence type="ECO:0000256" key="4">
    <source>
        <dbReference type="ARBA" id="ARBA00023004"/>
    </source>
</evidence>
<evidence type="ECO:0000256" key="1">
    <source>
        <dbReference type="ARBA" id="ARBA00010914"/>
    </source>
</evidence>
<evidence type="ECO:0000256" key="2">
    <source>
        <dbReference type="ARBA" id="ARBA00022714"/>
    </source>
</evidence>
<reference evidence="8" key="1">
    <citation type="submission" date="2020-07" db="EMBL/GenBank/DDBJ databases">
        <title>Huge and variable diversity of episymbiotic CPR bacteria and DPANN archaea in groundwater ecosystems.</title>
        <authorList>
            <person name="He C.Y."/>
            <person name="Keren R."/>
            <person name="Whittaker M."/>
            <person name="Farag I.F."/>
            <person name="Doudna J."/>
            <person name="Cate J.H.D."/>
            <person name="Banfield J.F."/>
        </authorList>
    </citation>
    <scope>NUCLEOTIDE SEQUENCE</scope>
    <source>
        <strain evidence="8">NC_groundwater_763_Ag_S-0.2um_68_21</strain>
    </source>
</reference>
<dbReference type="EMBL" id="JACPUR010000019">
    <property type="protein sequence ID" value="MBI3127859.1"/>
    <property type="molecule type" value="Genomic_DNA"/>
</dbReference>
<dbReference type="PRINTS" id="PR00355">
    <property type="entry name" value="ADRENODOXIN"/>
</dbReference>
<dbReference type="Proteomes" id="UP000782312">
    <property type="component" value="Unassembled WGS sequence"/>
</dbReference>
<gene>
    <name evidence="8" type="ORF">HYZ11_09665</name>
</gene>
<dbReference type="Pfam" id="PF00111">
    <property type="entry name" value="Fer2"/>
    <property type="match status" value="1"/>
</dbReference>
<dbReference type="GO" id="GO:0051537">
    <property type="term" value="F:2 iron, 2 sulfur cluster binding"/>
    <property type="evidence" value="ECO:0007669"/>
    <property type="project" value="UniProtKB-KW"/>
</dbReference>
<evidence type="ECO:0000256" key="3">
    <source>
        <dbReference type="ARBA" id="ARBA00022723"/>
    </source>
</evidence>
<comment type="cofactor">
    <cofactor evidence="6">
        <name>[2Fe-2S] cluster</name>
        <dbReference type="ChEBI" id="CHEBI:190135"/>
    </cofactor>
</comment>
<dbReference type="PROSITE" id="PS51085">
    <property type="entry name" value="2FE2S_FER_2"/>
    <property type="match status" value="1"/>
</dbReference>
<accession>A0A932HY47</accession>
<comment type="caution">
    <text evidence="8">The sequence shown here is derived from an EMBL/GenBank/DDBJ whole genome shotgun (WGS) entry which is preliminary data.</text>
</comment>
<evidence type="ECO:0000256" key="5">
    <source>
        <dbReference type="ARBA" id="ARBA00023014"/>
    </source>
</evidence>